<organism evidence="2 3">
    <name type="scientific">Mucilaginibacter ginkgonis</name>
    <dbReference type="NCBI Taxonomy" id="2682091"/>
    <lineage>
        <taxon>Bacteria</taxon>
        <taxon>Pseudomonadati</taxon>
        <taxon>Bacteroidota</taxon>
        <taxon>Sphingobacteriia</taxon>
        <taxon>Sphingobacteriales</taxon>
        <taxon>Sphingobacteriaceae</taxon>
        <taxon>Mucilaginibacter</taxon>
    </lineage>
</organism>
<evidence type="ECO:0000259" key="1">
    <source>
        <dbReference type="Pfam" id="PF10543"/>
    </source>
</evidence>
<proteinExistence type="predicted"/>
<dbReference type="Proteomes" id="UP000429232">
    <property type="component" value="Chromosome"/>
</dbReference>
<evidence type="ECO:0000313" key="3">
    <source>
        <dbReference type="Proteomes" id="UP000429232"/>
    </source>
</evidence>
<sequence>MEVASTSNEQIADRIFVIRGLKVMLDSDLADLYDVDTKVLKQAVRRNIARFLEDFMFELTRDEFEVLRSQFVTSKTDRRGGSRYLFFCFTEPGVAMLSSILNSEKAILINIQIIRIFISMRQAMLENGDMKYQIELIKKRIDNQDKNLEIVFQYLDNLLESKSTTMPRKRIGFKSDDL</sequence>
<gene>
    <name evidence="2" type="ORF">GO620_002040</name>
</gene>
<dbReference type="AlphaFoldDB" id="A0A6I4HZ49"/>
<protein>
    <submittedName>
        <fullName evidence="2">ORF6N domain-containing protein</fullName>
    </submittedName>
</protein>
<name>A0A6I4HZ49_9SPHI</name>
<dbReference type="InterPro" id="IPR018873">
    <property type="entry name" value="KilA-N_DNA-bd_domain"/>
</dbReference>
<dbReference type="Pfam" id="PF10543">
    <property type="entry name" value="ORF6N"/>
    <property type="match status" value="1"/>
</dbReference>
<reference evidence="2 3" key="1">
    <citation type="submission" date="2020-12" db="EMBL/GenBank/DDBJ databases">
        <title>HMF7856_wgs.fasta genome submission.</title>
        <authorList>
            <person name="Kang H."/>
            <person name="Kim H."/>
            <person name="Joh K."/>
        </authorList>
    </citation>
    <scope>NUCLEOTIDE SEQUENCE [LARGE SCALE GENOMIC DNA]</scope>
    <source>
        <strain evidence="2 3">HMF7856</strain>
    </source>
</reference>
<evidence type="ECO:0000313" key="2">
    <source>
        <dbReference type="EMBL" id="QQL50257.1"/>
    </source>
</evidence>
<dbReference type="EMBL" id="CP066775">
    <property type="protein sequence ID" value="QQL50257.1"/>
    <property type="molecule type" value="Genomic_DNA"/>
</dbReference>
<feature type="domain" description="KilA-N DNA-binding" evidence="1">
    <location>
        <begin position="14"/>
        <end position="100"/>
    </location>
</feature>
<accession>A0A6I4HZ49</accession>
<dbReference type="RefSeq" id="WP_157522641.1">
    <property type="nucleotide sequence ID" value="NZ_CP066775.1"/>
</dbReference>
<dbReference type="KEGG" id="mgik:GO620_002040"/>
<keyword evidence="3" id="KW-1185">Reference proteome</keyword>